<sequence>MEAKIRHSSSPAEELNLKLDTSSHANPVEPWDSPWKRKNNQQIVKWSTVSLALTSVALLLIVLKCSTWIRANSSRSFRILAEGGEDEGKETSHLLEGVGRILILPKM</sequence>
<dbReference type="VEuPathDB" id="ToxoDB:ETH_00021165"/>
<keyword evidence="2" id="KW-1133">Transmembrane helix</keyword>
<evidence type="ECO:0000256" key="2">
    <source>
        <dbReference type="SAM" id="Phobius"/>
    </source>
</evidence>
<name>H9B9Y0_EIMTE</name>
<keyword evidence="2" id="KW-0472">Membrane</keyword>
<keyword evidence="2" id="KW-0812">Transmembrane</keyword>
<feature type="transmembrane region" description="Helical" evidence="2">
    <location>
        <begin position="43"/>
        <end position="63"/>
    </location>
</feature>
<reference evidence="3" key="1">
    <citation type="journal article" date="2012" name="BMC Genomics">
        <title>Characterisation of full-length cDNA sequences provides insights into the Eimeria tenella transcriptome.</title>
        <authorList>
            <person name="Amiruddin N."/>
            <person name="Lee X.W."/>
            <person name="Blake D.P."/>
            <person name="Suzuki Y."/>
            <person name="Tay Y.L."/>
            <person name="Lim L.S."/>
            <person name="Tomley F.M."/>
            <person name="Watanabe J."/>
            <person name="Sugimoto C."/>
            <person name="Wan K.L."/>
        </authorList>
    </citation>
    <scope>NUCLEOTIDE SEQUENCE</scope>
    <source>
        <strain evidence="3">Houghton</strain>
    </source>
</reference>
<evidence type="ECO:0000313" key="3">
    <source>
        <dbReference type="EMBL" id="AET50790.1"/>
    </source>
</evidence>
<dbReference type="EMBL" id="JN987567">
    <property type="protein sequence ID" value="AET50790.1"/>
    <property type="molecule type" value="mRNA"/>
</dbReference>
<organism evidence="3">
    <name type="scientific">Eimeria tenella</name>
    <name type="common">Coccidian parasite</name>
    <dbReference type="NCBI Taxonomy" id="5802"/>
    <lineage>
        <taxon>Eukaryota</taxon>
        <taxon>Sar</taxon>
        <taxon>Alveolata</taxon>
        <taxon>Apicomplexa</taxon>
        <taxon>Conoidasida</taxon>
        <taxon>Coccidia</taxon>
        <taxon>Eucoccidiorida</taxon>
        <taxon>Eimeriorina</taxon>
        <taxon>Eimeriidae</taxon>
        <taxon>Eimeria</taxon>
    </lineage>
</organism>
<dbReference type="AlphaFoldDB" id="H9B9Y0"/>
<proteinExistence type="evidence at transcript level"/>
<dbReference type="VEuPathDB" id="ToxoDB:ETH2_0306600"/>
<accession>H9B9Y0</accession>
<protein>
    <submittedName>
        <fullName evidence="3">Uncharacterized protein</fullName>
    </submittedName>
</protein>
<feature type="region of interest" description="Disordered" evidence="1">
    <location>
        <begin position="1"/>
        <end position="33"/>
    </location>
</feature>
<evidence type="ECO:0000256" key="1">
    <source>
        <dbReference type="SAM" id="MobiDB-lite"/>
    </source>
</evidence>